<accession>A0A1G4S1N8</accession>
<feature type="transmembrane region" description="Helical" evidence="1">
    <location>
        <begin position="49"/>
        <end position="69"/>
    </location>
</feature>
<dbReference type="AlphaFoldDB" id="A0A1G4S1N8"/>
<dbReference type="Proteomes" id="UP000199150">
    <property type="component" value="Unassembled WGS sequence"/>
</dbReference>
<dbReference type="PANTHER" id="PTHR34205:SF2">
    <property type="entry name" value="DUF962 DOMAIN-CONTAINING PROTEIN"/>
    <property type="match status" value="1"/>
</dbReference>
<keyword evidence="1" id="KW-1133">Transmembrane helix</keyword>
<protein>
    <recommendedName>
        <fullName evidence="4">DUF962 domain-containing protein</fullName>
    </recommendedName>
</protein>
<dbReference type="Pfam" id="PF06127">
    <property type="entry name" value="Mpo1-like"/>
    <property type="match status" value="1"/>
</dbReference>
<proteinExistence type="predicted"/>
<keyword evidence="3" id="KW-1185">Reference proteome</keyword>
<evidence type="ECO:0008006" key="4">
    <source>
        <dbReference type="Google" id="ProtNLM"/>
    </source>
</evidence>
<evidence type="ECO:0000256" key="1">
    <source>
        <dbReference type="SAM" id="Phobius"/>
    </source>
</evidence>
<dbReference type="OrthoDB" id="7356072at2"/>
<gene>
    <name evidence="2" type="ORF">SAMN02927928_2344</name>
</gene>
<keyword evidence="1" id="KW-0812">Transmembrane</keyword>
<dbReference type="EMBL" id="FMTS01000003">
    <property type="protein sequence ID" value="SCW63000.1"/>
    <property type="molecule type" value="Genomic_DNA"/>
</dbReference>
<name>A0A1G4S1N8_9CAUL</name>
<evidence type="ECO:0000313" key="2">
    <source>
        <dbReference type="EMBL" id="SCW63000.1"/>
    </source>
</evidence>
<sequence>MAERYKTYSAFFDFYLSEHSKPATRAVHYLGSTFGILALILTIATRNPLWIPAGLVAGYASAWIGHFFIEHNRPATFKYPLWSFAGDYHMFFLWLTGQLDKKRKQAGLI</sequence>
<keyword evidence="1" id="KW-0472">Membrane</keyword>
<dbReference type="PANTHER" id="PTHR34205">
    <property type="entry name" value="TRANSMEMBRANE PROTEIN"/>
    <property type="match status" value="1"/>
</dbReference>
<feature type="transmembrane region" description="Helical" evidence="1">
    <location>
        <begin position="26"/>
        <end position="44"/>
    </location>
</feature>
<dbReference type="STRING" id="260084.SAMN02927928_2344"/>
<reference evidence="3" key="1">
    <citation type="submission" date="2016-10" db="EMBL/GenBank/DDBJ databases">
        <authorList>
            <person name="Varghese N."/>
            <person name="Submissions S."/>
        </authorList>
    </citation>
    <scope>NUCLEOTIDE SEQUENCE [LARGE SCALE GENOMIC DNA]</scope>
    <source>
        <strain evidence="3">CGMCC 1.3431</strain>
    </source>
</reference>
<dbReference type="InterPro" id="IPR009305">
    <property type="entry name" value="Mpo1-like"/>
</dbReference>
<organism evidence="2 3">
    <name type="scientific">Asticcacaulis taihuensis</name>
    <dbReference type="NCBI Taxonomy" id="260084"/>
    <lineage>
        <taxon>Bacteria</taxon>
        <taxon>Pseudomonadati</taxon>
        <taxon>Pseudomonadota</taxon>
        <taxon>Alphaproteobacteria</taxon>
        <taxon>Caulobacterales</taxon>
        <taxon>Caulobacteraceae</taxon>
        <taxon>Asticcacaulis</taxon>
    </lineage>
</organism>
<dbReference type="RefSeq" id="WP_090648003.1">
    <property type="nucleotide sequence ID" value="NZ_CBCRYE010000001.1"/>
</dbReference>
<evidence type="ECO:0000313" key="3">
    <source>
        <dbReference type="Proteomes" id="UP000199150"/>
    </source>
</evidence>